<gene>
    <name evidence="1" type="ORF">EII41_07000</name>
</gene>
<reference evidence="1 2" key="1">
    <citation type="submission" date="2018-11" db="EMBL/GenBank/DDBJ databases">
        <title>Genomes From Bacteria Associated with the Canine Oral Cavity: a Test Case for Automated Genome-Based Taxonomic Assignment.</title>
        <authorList>
            <person name="Coil D.A."/>
            <person name="Jospin G."/>
            <person name="Darling A.E."/>
            <person name="Wallis C."/>
            <person name="Davis I.J."/>
            <person name="Harris S."/>
            <person name="Eisen J.A."/>
            <person name="Holcombe L.J."/>
            <person name="O'Flynn C."/>
        </authorList>
    </citation>
    <scope>NUCLEOTIDE SEQUENCE [LARGE SCALE GENOMIC DNA]</scope>
    <source>
        <strain evidence="1 2">OH1426_COT-023</strain>
    </source>
</reference>
<dbReference type="AlphaFoldDB" id="A0A3P1YW40"/>
<dbReference type="RefSeq" id="WP_124790001.1">
    <property type="nucleotide sequence ID" value="NZ_RQYN01000021.1"/>
</dbReference>
<sequence>MNKIRIGGKEYPCQMTMGALIRFKKETGREVTEVRSDGVSDMITLLWCCVASACNRLNHPFDMSLMDMADSMDQDDFAEWQKTSFEAVPAPKSDKKKA</sequence>
<organism evidence="1 2">
    <name type="scientific">Tannerella forsythia</name>
    <name type="common">Bacteroides forsythus</name>
    <dbReference type="NCBI Taxonomy" id="28112"/>
    <lineage>
        <taxon>Bacteria</taxon>
        <taxon>Pseudomonadati</taxon>
        <taxon>Bacteroidota</taxon>
        <taxon>Bacteroidia</taxon>
        <taxon>Bacteroidales</taxon>
        <taxon>Tannerellaceae</taxon>
        <taxon>Tannerella</taxon>
    </lineage>
</organism>
<dbReference type="Proteomes" id="UP000279860">
    <property type="component" value="Unassembled WGS sequence"/>
</dbReference>
<comment type="caution">
    <text evidence="1">The sequence shown here is derived from an EMBL/GenBank/DDBJ whole genome shotgun (WGS) entry which is preliminary data.</text>
</comment>
<proteinExistence type="predicted"/>
<dbReference type="EMBL" id="RQYN01000021">
    <property type="protein sequence ID" value="RRD75252.1"/>
    <property type="molecule type" value="Genomic_DNA"/>
</dbReference>
<evidence type="ECO:0000313" key="2">
    <source>
        <dbReference type="Proteomes" id="UP000279860"/>
    </source>
</evidence>
<accession>A0A3P1YW40</accession>
<evidence type="ECO:0008006" key="3">
    <source>
        <dbReference type="Google" id="ProtNLM"/>
    </source>
</evidence>
<evidence type="ECO:0000313" key="1">
    <source>
        <dbReference type="EMBL" id="RRD75252.1"/>
    </source>
</evidence>
<protein>
    <recommendedName>
        <fullName evidence="3">Phage tail assembly protein</fullName>
    </recommendedName>
</protein>
<name>A0A3P1YW40_TANFO</name>